<organism evidence="4 5">
    <name type="scientific">Truncatella angustata</name>
    <dbReference type="NCBI Taxonomy" id="152316"/>
    <lineage>
        <taxon>Eukaryota</taxon>
        <taxon>Fungi</taxon>
        <taxon>Dikarya</taxon>
        <taxon>Ascomycota</taxon>
        <taxon>Pezizomycotina</taxon>
        <taxon>Sordariomycetes</taxon>
        <taxon>Xylariomycetidae</taxon>
        <taxon>Amphisphaeriales</taxon>
        <taxon>Sporocadaceae</taxon>
        <taxon>Truncatella</taxon>
    </lineage>
</organism>
<feature type="repeat" description="ANK" evidence="3">
    <location>
        <begin position="595"/>
        <end position="627"/>
    </location>
</feature>
<dbReference type="Pfam" id="PF00023">
    <property type="entry name" value="Ank"/>
    <property type="match status" value="1"/>
</dbReference>
<sequence length="743" mass="83133">MDPLSITASSIAVSQLAVVLTKGMRKLVQLRHVPEQVLQLNNELAEINSVFAKVDHLITRSCLGNPDDEKLLHSLLDRLKDPMSQLENLIKLLSIDHDDEKTNVEFSKRAWLKHGSKAQRLLISLRELRVNVNDALLIISATENVHFRTELRAVAVAAARTEKSRLHEQSKSQRGLAAINDTLLTFAPLMQHIQQTLDDDMEARQHNGRVIRRNDTCSGPGSLSTQYQQPIEFRTTVQAPKACAAACPCSCHRMAVLQYPAWAKKLVGQLFVGYSGIPLLNSNACSERSCKSGRRVLVKVSYFFPRWLVSRMIFFMSDSNSYDHGSPMIRIPKVVSSDSEIFILAQKGNIPGMQRYFSEGKGSIFDVNDTEGRSPIHLAISARQPEACAFLMSLGADSRVEDRFSISPIDLLWNYLLQNDRRGDKSAMQSPFEALLDDGDDLVKRRLTPLHRIIFGLSEIDLDSYLRLTTAEIDVQCSHGRTPLFWAAIRHNPDHLKTLLAYNASVEIADSRKQTPIHVAAAYGLLESLEVLLEAATKPYGTSHASTNPKLARWVNGLDIKGRTPLHGAIHGRQPQHAEMLLKYGADVDVPDSVLEQTALMLCIYWGHSHLIWILLQHGASLTLRDRHGMNALHYAAQYGSEDTIDALTQNIPPNTDLDPDGVDNRDKTALELFTYLRPLTLKEEIDTRIEAGIAFHRLLRVVQSRFRPLDSETCILDIGDEDEFFDCPLGPVSEIAHNSPPV</sequence>
<evidence type="ECO:0000313" key="4">
    <source>
        <dbReference type="EMBL" id="KAH6652404.1"/>
    </source>
</evidence>
<feature type="repeat" description="ANK" evidence="3">
    <location>
        <begin position="561"/>
        <end position="593"/>
    </location>
</feature>
<evidence type="ECO:0000313" key="5">
    <source>
        <dbReference type="Proteomes" id="UP000758603"/>
    </source>
</evidence>
<dbReference type="SUPFAM" id="SSF48403">
    <property type="entry name" value="Ankyrin repeat"/>
    <property type="match status" value="1"/>
</dbReference>
<evidence type="ECO:0000256" key="2">
    <source>
        <dbReference type="ARBA" id="ARBA00023043"/>
    </source>
</evidence>
<dbReference type="Proteomes" id="UP000758603">
    <property type="component" value="Unassembled WGS sequence"/>
</dbReference>
<dbReference type="PROSITE" id="PS50088">
    <property type="entry name" value="ANK_REPEAT"/>
    <property type="match status" value="4"/>
</dbReference>
<protein>
    <submittedName>
        <fullName evidence="4">Ankyrin repeat-containing domain protein</fullName>
    </submittedName>
</protein>
<dbReference type="PANTHER" id="PTHR24161">
    <property type="entry name" value="ANK_REP_REGION DOMAIN-CONTAINING PROTEIN-RELATED"/>
    <property type="match status" value="1"/>
</dbReference>
<dbReference type="SMART" id="SM00248">
    <property type="entry name" value="ANK"/>
    <property type="match status" value="6"/>
</dbReference>
<dbReference type="PROSITE" id="PS50297">
    <property type="entry name" value="ANK_REP_REGION"/>
    <property type="match status" value="3"/>
</dbReference>
<dbReference type="InterPro" id="IPR002110">
    <property type="entry name" value="Ankyrin_rpt"/>
</dbReference>
<gene>
    <name evidence="4" type="ORF">BKA67DRAFT_573876</name>
</gene>
<dbReference type="AlphaFoldDB" id="A0A9P8UHN6"/>
<keyword evidence="5" id="KW-1185">Reference proteome</keyword>
<dbReference type="PANTHER" id="PTHR24161:SF124">
    <property type="entry name" value="TRANSIENT RECEPTOR POTENTIAL CHANNEL PYREXIA"/>
    <property type="match status" value="1"/>
</dbReference>
<dbReference type="OrthoDB" id="341259at2759"/>
<comment type="caution">
    <text evidence="4">The sequence shown here is derived from an EMBL/GenBank/DDBJ whole genome shotgun (WGS) entry which is preliminary data.</text>
</comment>
<dbReference type="InterPro" id="IPR036770">
    <property type="entry name" value="Ankyrin_rpt-contain_sf"/>
</dbReference>
<dbReference type="EMBL" id="JAGPXC010000006">
    <property type="protein sequence ID" value="KAH6652404.1"/>
    <property type="molecule type" value="Genomic_DNA"/>
</dbReference>
<accession>A0A9P8UHN6</accession>
<dbReference type="GO" id="GO:0019706">
    <property type="term" value="F:protein-cysteine S-palmitoyltransferase activity"/>
    <property type="evidence" value="ECO:0007669"/>
    <property type="project" value="UniProtKB-EC"/>
</dbReference>
<keyword evidence="1" id="KW-0677">Repeat</keyword>
<evidence type="ECO:0000256" key="1">
    <source>
        <dbReference type="ARBA" id="ARBA00022737"/>
    </source>
</evidence>
<dbReference type="Gene3D" id="1.25.40.20">
    <property type="entry name" value="Ankyrin repeat-containing domain"/>
    <property type="match status" value="2"/>
</dbReference>
<proteinExistence type="predicted"/>
<dbReference type="Pfam" id="PF12796">
    <property type="entry name" value="Ank_2"/>
    <property type="match status" value="2"/>
</dbReference>
<feature type="repeat" description="ANK" evidence="3">
    <location>
        <begin position="479"/>
        <end position="511"/>
    </location>
</feature>
<dbReference type="RefSeq" id="XP_045956682.1">
    <property type="nucleotide sequence ID" value="XM_046103381.1"/>
</dbReference>
<dbReference type="GeneID" id="70132273"/>
<name>A0A9P8UHN6_9PEZI</name>
<feature type="repeat" description="ANK" evidence="3">
    <location>
        <begin position="371"/>
        <end position="403"/>
    </location>
</feature>
<keyword evidence="2 3" id="KW-0040">ANK repeat</keyword>
<evidence type="ECO:0000256" key="3">
    <source>
        <dbReference type="PROSITE-ProRule" id="PRU00023"/>
    </source>
</evidence>
<reference evidence="4" key="1">
    <citation type="journal article" date="2021" name="Nat. Commun.">
        <title>Genetic determinants of endophytism in the Arabidopsis root mycobiome.</title>
        <authorList>
            <person name="Mesny F."/>
            <person name="Miyauchi S."/>
            <person name="Thiergart T."/>
            <person name="Pickel B."/>
            <person name="Atanasova L."/>
            <person name="Karlsson M."/>
            <person name="Huettel B."/>
            <person name="Barry K.W."/>
            <person name="Haridas S."/>
            <person name="Chen C."/>
            <person name="Bauer D."/>
            <person name="Andreopoulos W."/>
            <person name="Pangilinan J."/>
            <person name="LaButti K."/>
            <person name="Riley R."/>
            <person name="Lipzen A."/>
            <person name="Clum A."/>
            <person name="Drula E."/>
            <person name="Henrissat B."/>
            <person name="Kohler A."/>
            <person name="Grigoriev I.V."/>
            <person name="Martin F.M."/>
            <person name="Hacquard S."/>
        </authorList>
    </citation>
    <scope>NUCLEOTIDE SEQUENCE</scope>
    <source>
        <strain evidence="4">MPI-SDFR-AT-0073</strain>
    </source>
</reference>